<keyword evidence="1" id="KW-0812">Transmembrane</keyword>
<evidence type="ECO:0000256" key="1">
    <source>
        <dbReference type="SAM" id="Phobius"/>
    </source>
</evidence>
<name>A0A9D4HCS6_DREPO</name>
<protein>
    <submittedName>
        <fullName evidence="2">Uncharacterized protein</fullName>
    </submittedName>
</protein>
<reference evidence="2" key="1">
    <citation type="journal article" date="2019" name="bioRxiv">
        <title>The Genome of the Zebra Mussel, Dreissena polymorpha: A Resource for Invasive Species Research.</title>
        <authorList>
            <person name="McCartney M.A."/>
            <person name="Auch B."/>
            <person name="Kono T."/>
            <person name="Mallez S."/>
            <person name="Zhang Y."/>
            <person name="Obille A."/>
            <person name="Becker A."/>
            <person name="Abrahante J.E."/>
            <person name="Garbe J."/>
            <person name="Badalamenti J.P."/>
            <person name="Herman A."/>
            <person name="Mangelson H."/>
            <person name="Liachko I."/>
            <person name="Sullivan S."/>
            <person name="Sone E.D."/>
            <person name="Koren S."/>
            <person name="Silverstein K.A.T."/>
            <person name="Beckman K.B."/>
            <person name="Gohl D.M."/>
        </authorList>
    </citation>
    <scope>NUCLEOTIDE SEQUENCE</scope>
    <source>
        <strain evidence="2">Duluth1</strain>
        <tissue evidence="2">Whole animal</tissue>
    </source>
</reference>
<dbReference type="AlphaFoldDB" id="A0A9D4HCS6"/>
<organism evidence="2 3">
    <name type="scientific">Dreissena polymorpha</name>
    <name type="common">Zebra mussel</name>
    <name type="synonym">Mytilus polymorpha</name>
    <dbReference type="NCBI Taxonomy" id="45954"/>
    <lineage>
        <taxon>Eukaryota</taxon>
        <taxon>Metazoa</taxon>
        <taxon>Spiralia</taxon>
        <taxon>Lophotrochozoa</taxon>
        <taxon>Mollusca</taxon>
        <taxon>Bivalvia</taxon>
        <taxon>Autobranchia</taxon>
        <taxon>Heteroconchia</taxon>
        <taxon>Euheterodonta</taxon>
        <taxon>Imparidentia</taxon>
        <taxon>Neoheterodontei</taxon>
        <taxon>Myida</taxon>
        <taxon>Dreissenoidea</taxon>
        <taxon>Dreissenidae</taxon>
        <taxon>Dreissena</taxon>
    </lineage>
</organism>
<dbReference type="Proteomes" id="UP000828390">
    <property type="component" value="Unassembled WGS sequence"/>
</dbReference>
<feature type="transmembrane region" description="Helical" evidence="1">
    <location>
        <begin position="77"/>
        <end position="96"/>
    </location>
</feature>
<accession>A0A9D4HCS6</accession>
<reference evidence="2" key="2">
    <citation type="submission" date="2020-11" db="EMBL/GenBank/DDBJ databases">
        <authorList>
            <person name="McCartney M.A."/>
            <person name="Auch B."/>
            <person name="Kono T."/>
            <person name="Mallez S."/>
            <person name="Becker A."/>
            <person name="Gohl D.M."/>
            <person name="Silverstein K.A.T."/>
            <person name="Koren S."/>
            <person name="Bechman K.B."/>
            <person name="Herman A."/>
            <person name="Abrahante J.E."/>
            <person name="Garbe J."/>
        </authorList>
    </citation>
    <scope>NUCLEOTIDE SEQUENCE</scope>
    <source>
        <strain evidence="2">Duluth1</strain>
        <tissue evidence="2">Whole animal</tissue>
    </source>
</reference>
<sequence length="117" mass="13329">MNDTQSDKKTIKQILLRMYDSDVMLNKTGSYLHIGVSLDIALAEVRDILTEENPGCLGNHEKPLCLAEVEMNISNSLPCYTVILVWAMYIFFVHWARNADRKDLERNFAGVEQSHNG</sequence>
<keyword evidence="3" id="KW-1185">Reference proteome</keyword>
<keyword evidence="1" id="KW-0472">Membrane</keyword>
<proteinExistence type="predicted"/>
<gene>
    <name evidence="2" type="ORF">DPMN_057911</name>
</gene>
<evidence type="ECO:0000313" key="3">
    <source>
        <dbReference type="Proteomes" id="UP000828390"/>
    </source>
</evidence>
<comment type="caution">
    <text evidence="2">The sequence shown here is derived from an EMBL/GenBank/DDBJ whole genome shotgun (WGS) entry which is preliminary data.</text>
</comment>
<keyword evidence="1" id="KW-1133">Transmembrane helix</keyword>
<evidence type="ECO:0000313" key="2">
    <source>
        <dbReference type="EMBL" id="KAH3715205.1"/>
    </source>
</evidence>
<dbReference type="EMBL" id="JAIWYP010000013">
    <property type="protein sequence ID" value="KAH3715205.1"/>
    <property type="molecule type" value="Genomic_DNA"/>
</dbReference>